<dbReference type="AlphaFoldDB" id="A0AAJ8MJG5"/>
<organism evidence="1 2">
    <name type="scientific">Kwoniella dejecticola CBS 10117</name>
    <dbReference type="NCBI Taxonomy" id="1296121"/>
    <lineage>
        <taxon>Eukaryota</taxon>
        <taxon>Fungi</taxon>
        <taxon>Dikarya</taxon>
        <taxon>Basidiomycota</taxon>
        <taxon>Agaricomycotina</taxon>
        <taxon>Tremellomycetes</taxon>
        <taxon>Tremellales</taxon>
        <taxon>Cryptococcaceae</taxon>
        <taxon>Kwoniella</taxon>
    </lineage>
</organism>
<reference evidence="1" key="1">
    <citation type="submission" date="2013-07" db="EMBL/GenBank/DDBJ databases">
        <authorList>
            <consortium name="The Broad Institute Genome Sequencing Platform"/>
            <person name="Cuomo C."/>
            <person name="Litvintseva A."/>
            <person name="Chen Y."/>
            <person name="Heitman J."/>
            <person name="Sun S."/>
            <person name="Springer D."/>
            <person name="Dromer F."/>
            <person name="Young S.K."/>
            <person name="Zeng Q."/>
            <person name="Gargeya S."/>
            <person name="Fitzgerald M."/>
            <person name="Abouelleil A."/>
            <person name="Alvarado L."/>
            <person name="Berlin A.M."/>
            <person name="Chapman S.B."/>
            <person name="Dewar J."/>
            <person name="Goldberg J."/>
            <person name="Griggs A."/>
            <person name="Gujja S."/>
            <person name="Hansen M."/>
            <person name="Howarth C."/>
            <person name="Imamovic A."/>
            <person name="Larimer J."/>
            <person name="McCowan C."/>
            <person name="Murphy C."/>
            <person name="Pearson M."/>
            <person name="Priest M."/>
            <person name="Roberts A."/>
            <person name="Saif S."/>
            <person name="Shea T."/>
            <person name="Sykes S."/>
            <person name="Wortman J."/>
            <person name="Nusbaum C."/>
            <person name="Birren B."/>
        </authorList>
    </citation>
    <scope>NUCLEOTIDE SEQUENCE</scope>
    <source>
        <strain evidence="1">CBS 10117</strain>
    </source>
</reference>
<keyword evidence="2" id="KW-1185">Reference proteome</keyword>
<accession>A0AAJ8MJG5</accession>
<sequence length="69" mass="7895">MVDDQGQKFYPLTDFSVSSRNDHSQKYWVGQDLLNSIKDAEQGEEIRGNIVWTPKVIKAPTRGPPDYNL</sequence>
<dbReference type="EMBL" id="CP144538">
    <property type="protein sequence ID" value="WWC64446.1"/>
    <property type="molecule type" value="Genomic_DNA"/>
</dbReference>
<protein>
    <submittedName>
        <fullName evidence="1">Uncharacterized protein</fullName>
    </submittedName>
</protein>
<reference evidence="1" key="2">
    <citation type="submission" date="2024-02" db="EMBL/GenBank/DDBJ databases">
        <title>Comparative genomics of Cryptococcus and Kwoniella reveals pathogenesis evolution and contrasting modes of karyotype evolution via chromosome fusion or intercentromeric recombination.</title>
        <authorList>
            <person name="Coelho M.A."/>
            <person name="David-Palma M."/>
            <person name="Shea T."/>
            <person name="Bowers K."/>
            <person name="McGinley-Smith S."/>
            <person name="Mohammad A.W."/>
            <person name="Gnirke A."/>
            <person name="Yurkov A.M."/>
            <person name="Nowrousian M."/>
            <person name="Sun S."/>
            <person name="Cuomo C.A."/>
            <person name="Heitman J."/>
        </authorList>
    </citation>
    <scope>NUCLEOTIDE SEQUENCE</scope>
    <source>
        <strain evidence="1">CBS 10117</strain>
    </source>
</reference>
<dbReference type="KEGG" id="kdj:90830153"/>
<proteinExistence type="predicted"/>
<name>A0AAJ8MJG5_9TREE</name>
<dbReference type="RefSeq" id="XP_065825569.1">
    <property type="nucleotide sequence ID" value="XM_065969497.1"/>
</dbReference>
<evidence type="ECO:0000313" key="1">
    <source>
        <dbReference type="EMBL" id="WWC64446.1"/>
    </source>
</evidence>
<gene>
    <name evidence="1" type="ORF">I303_107056</name>
</gene>
<dbReference type="Proteomes" id="UP000078595">
    <property type="component" value="Chromosome 9"/>
</dbReference>
<dbReference type="GeneID" id="90830153"/>
<evidence type="ECO:0000313" key="2">
    <source>
        <dbReference type="Proteomes" id="UP000078595"/>
    </source>
</evidence>